<reference evidence="2 3" key="1">
    <citation type="submission" date="2017-06" db="EMBL/GenBank/DDBJ databases">
        <title>Ant-infecting Ophiocordyceps genomes reveal a high diversity of potential behavioral manipulation genes and a possible major role for enterotoxins.</title>
        <authorList>
            <person name="De Bekker C."/>
            <person name="Evans H.C."/>
            <person name="Brachmann A."/>
            <person name="Hughes D.P."/>
        </authorList>
    </citation>
    <scope>NUCLEOTIDE SEQUENCE [LARGE SCALE GENOMIC DNA]</scope>
    <source>
        <strain evidence="2 3">Map64</strain>
    </source>
</reference>
<protein>
    <submittedName>
        <fullName evidence="2">Uncharacterized protein</fullName>
    </submittedName>
</protein>
<sequence length="332" mass="36829">MPTYLCHGFRWHRREIRIFVIVNNLDDATPDWIIGRTSSAHIIAQLASKFDFVPWVANGKGVVEPKNVDGAKADQQQAPGGGGPVETKVHQDDDFSVPASRVPAWEDDVLVNASSPVKLLEEYDSGEMLMAARPYAYVADYAVRIDLSADVAGEMAKYEAQKGDASWLAKLRDGLQADEEIRWYVVVCADEERAAPPIDDDDDDDDDDDYSYSDGKNSTIKANQEELIYSDESDDQGPPPPTKDFPPRQNLEQQQKKSNGLLREAHASPYTTPRQAGQASLPVITKPLPPPQPQRPVFLGDDPFKTSPPVGLRNKLSAKGLRRLFSKKEDVK</sequence>
<evidence type="ECO:0000313" key="3">
    <source>
        <dbReference type="Proteomes" id="UP000226192"/>
    </source>
</evidence>
<comment type="caution">
    <text evidence="2">The sequence shown here is derived from an EMBL/GenBank/DDBJ whole genome shotgun (WGS) entry which is preliminary data.</text>
</comment>
<evidence type="ECO:0000256" key="1">
    <source>
        <dbReference type="SAM" id="MobiDB-lite"/>
    </source>
</evidence>
<gene>
    <name evidence="2" type="ORF">CDD81_4192</name>
</gene>
<feature type="region of interest" description="Disordered" evidence="1">
    <location>
        <begin position="68"/>
        <end position="91"/>
    </location>
</feature>
<accession>A0A2C5YCH9</accession>
<name>A0A2C5YCH9_9HYPO</name>
<feature type="compositionally biased region" description="Acidic residues" evidence="1">
    <location>
        <begin position="198"/>
        <end position="211"/>
    </location>
</feature>
<organism evidence="2 3">
    <name type="scientific">Ophiocordyceps australis</name>
    <dbReference type="NCBI Taxonomy" id="1399860"/>
    <lineage>
        <taxon>Eukaryota</taxon>
        <taxon>Fungi</taxon>
        <taxon>Dikarya</taxon>
        <taxon>Ascomycota</taxon>
        <taxon>Pezizomycotina</taxon>
        <taxon>Sordariomycetes</taxon>
        <taxon>Hypocreomycetidae</taxon>
        <taxon>Hypocreales</taxon>
        <taxon>Ophiocordycipitaceae</taxon>
        <taxon>Ophiocordyceps</taxon>
    </lineage>
</organism>
<dbReference type="STRING" id="1399860.A0A2C5YCH9"/>
<dbReference type="Proteomes" id="UP000226192">
    <property type="component" value="Unassembled WGS sequence"/>
</dbReference>
<dbReference type="EMBL" id="NJET01000028">
    <property type="protein sequence ID" value="PHH64581.1"/>
    <property type="molecule type" value="Genomic_DNA"/>
</dbReference>
<evidence type="ECO:0000313" key="2">
    <source>
        <dbReference type="EMBL" id="PHH64581.1"/>
    </source>
</evidence>
<dbReference type="OrthoDB" id="371463at2759"/>
<feature type="compositionally biased region" description="Polar residues" evidence="1">
    <location>
        <begin position="269"/>
        <end position="278"/>
    </location>
</feature>
<keyword evidence="3" id="KW-1185">Reference proteome</keyword>
<proteinExistence type="predicted"/>
<feature type="region of interest" description="Disordered" evidence="1">
    <location>
        <begin position="193"/>
        <end position="313"/>
    </location>
</feature>
<dbReference type="AlphaFoldDB" id="A0A2C5YCH9"/>